<dbReference type="OrthoDB" id="2374531at2759"/>
<evidence type="ECO:0000313" key="5">
    <source>
        <dbReference type="EMBL" id="RIA79134.1"/>
    </source>
</evidence>
<dbReference type="Proteomes" id="UP000265703">
    <property type="component" value="Unassembled WGS sequence"/>
</dbReference>
<comment type="subcellular location">
    <subcellularLocation>
        <location evidence="1">Host cell</location>
    </subcellularLocation>
    <subcellularLocation>
        <location evidence="2">Secreted</location>
    </subcellularLocation>
</comment>
<dbReference type="EMBL" id="QKYT01001526">
    <property type="protein sequence ID" value="RIA79134.1"/>
    <property type="molecule type" value="Genomic_DNA"/>
</dbReference>
<evidence type="ECO:0000259" key="4">
    <source>
        <dbReference type="Pfam" id="PF20147"/>
    </source>
</evidence>
<evidence type="ECO:0000256" key="1">
    <source>
        <dbReference type="ARBA" id="ARBA00004340"/>
    </source>
</evidence>
<feature type="domain" description="Crinkler effector protein N-terminal" evidence="4">
    <location>
        <begin position="4"/>
        <end position="73"/>
    </location>
</feature>
<dbReference type="GO" id="GO:0043657">
    <property type="term" value="C:host cell"/>
    <property type="evidence" value="ECO:0007669"/>
    <property type="project" value="UniProtKB-SubCell"/>
</dbReference>
<gene>
    <name evidence="5" type="ORF">C1645_841445</name>
</gene>
<organism evidence="5 6">
    <name type="scientific">Glomus cerebriforme</name>
    <dbReference type="NCBI Taxonomy" id="658196"/>
    <lineage>
        <taxon>Eukaryota</taxon>
        <taxon>Fungi</taxon>
        <taxon>Fungi incertae sedis</taxon>
        <taxon>Mucoromycota</taxon>
        <taxon>Glomeromycotina</taxon>
        <taxon>Glomeromycetes</taxon>
        <taxon>Glomerales</taxon>
        <taxon>Glomeraceae</taxon>
        <taxon>Glomus</taxon>
    </lineage>
</organism>
<keyword evidence="6" id="KW-1185">Reference proteome</keyword>
<reference evidence="5 6" key="1">
    <citation type="submission" date="2018-06" db="EMBL/GenBank/DDBJ databases">
        <title>Comparative genomics reveals the genomic features of Rhizophagus irregularis, R. cerebriforme, R. diaphanum and Gigaspora rosea, and their symbiotic lifestyle signature.</title>
        <authorList>
            <person name="Morin E."/>
            <person name="San Clemente H."/>
            <person name="Chen E.C.H."/>
            <person name="De La Providencia I."/>
            <person name="Hainaut M."/>
            <person name="Kuo A."/>
            <person name="Kohler A."/>
            <person name="Murat C."/>
            <person name="Tang N."/>
            <person name="Roy S."/>
            <person name="Loubradou J."/>
            <person name="Henrissat B."/>
            <person name="Grigoriev I.V."/>
            <person name="Corradi N."/>
            <person name="Roux C."/>
            <person name="Martin F.M."/>
        </authorList>
    </citation>
    <scope>NUCLEOTIDE SEQUENCE [LARGE SCALE GENOMIC DNA]</scope>
    <source>
        <strain evidence="5 6">DAOM 227022</strain>
    </source>
</reference>
<dbReference type="Pfam" id="PF20147">
    <property type="entry name" value="Crinkler"/>
    <property type="match status" value="1"/>
</dbReference>
<dbReference type="InterPro" id="IPR045379">
    <property type="entry name" value="Crinkler_N"/>
</dbReference>
<evidence type="ECO:0000256" key="3">
    <source>
        <dbReference type="ARBA" id="ARBA00022525"/>
    </source>
</evidence>
<evidence type="ECO:0000256" key="2">
    <source>
        <dbReference type="ARBA" id="ARBA00004613"/>
    </source>
</evidence>
<proteinExistence type="predicted"/>
<name>A0A397S9Y8_9GLOM</name>
<sequence length="184" mass="21160">MSTITLSCLIAEENPYKNSFSVDINTNKVKTIGYLKKAIKKELHPKFENVFPNDIKLWKHPVEMKKVHCTTTYRHKSGASLKRKILTGKMRRRSDLSFQSAMVKSDTVEIVTEYKVIQFSADKDLMSIIWTTKPKVDLIHMKAVFGLKTDDYNGLPLFDGDVKDTLKEIQSLVINELLRLHKTS</sequence>
<dbReference type="GO" id="GO:0005576">
    <property type="term" value="C:extracellular region"/>
    <property type="evidence" value="ECO:0007669"/>
    <property type="project" value="UniProtKB-SubCell"/>
</dbReference>
<dbReference type="AlphaFoldDB" id="A0A397S9Y8"/>
<accession>A0A397S9Y8</accession>
<keyword evidence="3" id="KW-0964">Secreted</keyword>
<comment type="caution">
    <text evidence="5">The sequence shown here is derived from an EMBL/GenBank/DDBJ whole genome shotgun (WGS) entry which is preliminary data.</text>
</comment>
<evidence type="ECO:0000313" key="6">
    <source>
        <dbReference type="Proteomes" id="UP000265703"/>
    </source>
</evidence>
<protein>
    <recommendedName>
        <fullName evidence="4">Crinkler effector protein N-terminal domain-containing protein</fullName>
    </recommendedName>
</protein>